<keyword evidence="3" id="KW-1185">Reference proteome</keyword>
<comment type="caution">
    <text evidence="2">The sequence shown here is derived from an EMBL/GenBank/DDBJ whole genome shotgun (WGS) entry which is preliminary data.</text>
</comment>
<evidence type="ECO:0000313" key="2">
    <source>
        <dbReference type="EMBL" id="CAD6442129.1"/>
    </source>
</evidence>
<dbReference type="OrthoDB" id="3511354at2759"/>
<proteinExistence type="predicted"/>
<dbReference type="AlphaFoldDB" id="A0A8H2VNS0"/>
<protein>
    <submittedName>
        <fullName evidence="2">08c1cd89-6ba0-4893-8521-b089856bd277-CDS</fullName>
    </submittedName>
</protein>
<feature type="transmembrane region" description="Helical" evidence="1">
    <location>
        <begin position="52"/>
        <end position="79"/>
    </location>
</feature>
<keyword evidence="1" id="KW-0812">Transmembrane</keyword>
<reference evidence="2" key="1">
    <citation type="submission" date="2020-10" db="EMBL/GenBank/DDBJ databases">
        <authorList>
            <person name="Kusch S."/>
        </authorList>
    </citation>
    <scope>NUCLEOTIDE SEQUENCE</scope>
    <source>
        <strain evidence="2">SwB9</strain>
    </source>
</reference>
<sequence length="180" mass="20585">MSYIHQQRPYFRRHNQLIAHHSPASSQPTTNKLNRPHAMHPNLQKLRIDPPVLLLLILCIVALLLWLSYGMYISVTWYIHRLHTVKYGLEENMNPDILMARLHGRSYSSEEMGRRKFGQALKWSHPPPTEKANVKIEHAGTGNAGDLSRHQSISSGSTLIMLGDNCRRTQSFGSRRQSAV</sequence>
<gene>
    <name evidence="2" type="ORF">SCLTRI_LOCUS1927</name>
</gene>
<name>A0A8H2VNS0_9HELO</name>
<evidence type="ECO:0000313" key="3">
    <source>
        <dbReference type="Proteomes" id="UP000624404"/>
    </source>
</evidence>
<organism evidence="2 3">
    <name type="scientific">Sclerotinia trifoliorum</name>
    <dbReference type="NCBI Taxonomy" id="28548"/>
    <lineage>
        <taxon>Eukaryota</taxon>
        <taxon>Fungi</taxon>
        <taxon>Dikarya</taxon>
        <taxon>Ascomycota</taxon>
        <taxon>Pezizomycotina</taxon>
        <taxon>Leotiomycetes</taxon>
        <taxon>Helotiales</taxon>
        <taxon>Sclerotiniaceae</taxon>
        <taxon>Sclerotinia</taxon>
    </lineage>
</organism>
<dbReference type="EMBL" id="CAJHIA010000007">
    <property type="protein sequence ID" value="CAD6442129.1"/>
    <property type="molecule type" value="Genomic_DNA"/>
</dbReference>
<dbReference type="Proteomes" id="UP000624404">
    <property type="component" value="Unassembled WGS sequence"/>
</dbReference>
<accession>A0A8H2VNS0</accession>
<keyword evidence="1" id="KW-0472">Membrane</keyword>
<evidence type="ECO:0000256" key="1">
    <source>
        <dbReference type="SAM" id="Phobius"/>
    </source>
</evidence>
<keyword evidence="1" id="KW-1133">Transmembrane helix</keyword>